<gene>
    <name evidence="1" type="ORF">NMK71_00835</name>
</gene>
<dbReference type="Proteomes" id="UP001152599">
    <property type="component" value="Unassembled WGS sequence"/>
</dbReference>
<dbReference type="RefSeq" id="WP_304419693.1">
    <property type="nucleotide sequence ID" value="NZ_JANCMU010000001.1"/>
</dbReference>
<dbReference type="Gene3D" id="2.60.120.200">
    <property type="match status" value="1"/>
</dbReference>
<keyword evidence="2" id="KW-1185">Reference proteome</keyword>
<name>A0A9X4MU96_9FLAO</name>
<protein>
    <submittedName>
        <fullName evidence="1">Uncharacterized protein</fullName>
    </submittedName>
</protein>
<proteinExistence type="predicted"/>
<dbReference type="EMBL" id="JANCMU010000001">
    <property type="protein sequence ID" value="MDG4944948.1"/>
    <property type="molecule type" value="Genomic_DNA"/>
</dbReference>
<accession>A0A9X4MU96</accession>
<reference evidence="1" key="1">
    <citation type="submission" date="2022-07" db="EMBL/GenBank/DDBJ databases">
        <title>Description and genome-wide analysis of Profundicola chukchiensis gen. nov., sp. nov., marine bacteria isolated from bottom sediments of the Chukchi Sea.</title>
        <authorList>
            <person name="Romanenko L."/>
            <person name="Otstavnykh N."/>
            <person name="Kurilenko V."/>
            <person name="Eremeev V."/>
            <person name="Velansky P."/>
            <person name="Mikhailov V."/>
            <person name="Isaeva M."/>
        </authorList>
    </citation>
    <scope>NUCLEOTIDE SEQUENCE</scope>
    <source>
        <strain evidence="1">KMM 9713</strain>
    </source>
</reference>
<organism evidence="1 2">
    <name type="scientific">Profundicola chukchiensis</name>
    <dbReference type="NCBI Taxonomy" id="2961959"/>
    <lineage>
        <taxon>Bacteria</taxon>
        <taxon>Pseudomonadati</taxon>
        <taxon>Bacteroidota</taxon>
        <taxon>Flavobacteriia</taxon>
        <taxon>Flavobacteriales</taxon>
        <taxon>Weeksellaceae</taxon>
        <taxon>Profundicola</taxon>
    </lineage>
</organism>
<dbReference type="AlphaFoldDB" id="A0A9X4MU96"/>
<comment type="caution">
    <text evidence="1">The sequence shown here is derived from an EMBL/GenBank/DDBJ whole genome shotgun (WGS) entry which is preliminary data.</text>
</comment>
<evidence type="ECO:0000313" key="1">
    <source>
        <dbReference type="EMBL" id="MDG4944948.1"/>
    </source>
</evidence>
<evidence type="ECO:0000313" key="2">
    <source>
        <dbReference type="Proteomes" id="UP001152599"/>
    </source>
</evidence>
<sequence length="183" mass="21108">MRTLLLFLMISSLSFSQEILISENFSEGLPEDWTVETTNSQRNWMFKNFRDFNYMQMSAFGGRGKPGYKVKASLYTPLLEISDKECKLKFSFADAYKNGQPLYVSITNAEKKPIKNLSPKDWESLVNNDGKYDNNEESTPWISLPKIQQPYHISFIYDSQKGGKKSKPSTTIIQLSEVDVWCE</sequence>